<evidence type="ECO:0000259" key="2">
    <source>
        <dbReference type="Pfam" id="PF07859"/>
    </source>
</evidence>
<sequence>MKQNNTDKSRRAFSAISTLRGSIGEFRIVAILLAGIFTYSCTQVPVVGDEQRTTSNDPIVVGGDGTSANAQVSTDAYKIEPKGPKPQWGPTIDPQMLAVIEKFQSYGIVPYPKLTADQAREEPTFYNALADLLREHNISPRPASLKINHRVIPSKTNQNLLVRIYTPKSGTGPFPVLVYYHGGGWVIANLDTYEPSASALAEKTGAIVMSVAYRQAPEHKFPAAHEDAFAAYQWALDSASVINGDPNMVATAGESAGGNLAVAVALMAKQRNMRLPKHILSVYPIADGDVDSPTYREYVDAFFLNKALMKWFFNLYVPDWEKEKNPLIELVDADLSGLPPTTIINAEIDPLRYEGQLLAERLRAAGVPVERKVYEGVTHEFFGMNALLEEAVAAQDFAAMRLKEGIRK</sequence>
<dbReference type="InterPro" id="IPR029058">
    <property type="entry name" value="AB_hydrolase_fold"/>
</dbReference>
<dbReference type="Pfam" id="PF07859">
    <property type="entry name" value="Abhydrolase_3"/>
    <property type="match status" value="1"/>
</dbReference>
<name>A0ABW5IT90_9BACT</name>
<dbReference type="Proteomes" id="UP001597544">
    <property type="component" value="Unassembled WGS sequence"/>
</dbReference>
<evidence type="ECO:0000313" key="4">
    <source>
        <dbReference type="Proteomes" id="UP001597544"/>
    </source>
</evidence>
<dbReference type="EMBL" id="JBHULU010000027">
    <property type="protein sequence ID" value="MFD2515974.1"/>
    <property type="molecule type" value="Genomic_DNA"/>
</dbReference>
<proteinExistence type="predicted"/>
<evidence type="ECO:0000256" key="1">
    <source>
        <dbReference type="ARBA" id="ARBA00022801"/>
    </source>
</evidence>
<dbReference type="InterPro" id="IPR050300">
    <property type="entry name" value="GDXG_lipolytic_enzyme"/>
</dbReference>
<dbReference type="PANTHER" id="PTHR48081:SF8">
    <property type="entry name" value="ALPHA_BETA HYDROLASE FOLD-3 DOMAIN-CONTAINING PROTEIN-RELATED"/>
    <property type="match status" value="1"/>
</dbReference>
<keyword evidence="4" id="KW-1185">Reference proteome</keyword>
<dbReference type="RefSeq" id="WP_377511859.1">
    <property type="nucleotide sequence ID" value="NZ_JBHULU010000027.1"/>
</dbReference>
<feature type="domain" description="Alpha/beta hydrolase fold-3" evidence="2">
    <location>
        <begin position="177"/>
        <end position="382"/>
    </location>
</feature>
<dbReference type="PANTHER" id="PTHR48081">
    <property type="entry name" value="AB HYDROLASE SUPERFAMILY PROTEIN C4A8.06C"/>
    <property type="match status" value="1"/>
</dbReference>
<comment type="caution">
    <text evidence="3">The sequence shown here is derived from an EMBL/GenBank/DDBJ whole genome shotgun (WGS) entry which is preliminary data.</text>
</comment>
<accession>A0ABW5IT90</accession>
<dbReference type="SUPFAM" id="SSF53474">
    <property type="entry name" value="alpha/beta-Hydrolases"/>
    <property type="match status" value="1"/>
</dbReference>
<protein>
    <submittedName>
        <fullName evidence="3">Alpha/beta hydrolase</fullName>
    </submittedName>
</protein>
<gene>
    <name evidence="3" type="ORF">ACFSRY_19030</name>
</gene>
<reference evidence="4" key="1">
    <citation type="journal article" date="2019" name="Int. J. Syst. Evol. Microbiol.">
        <title>The Global Catalogue of Microorganisms (GCM) 10K type strain sequencing project: providing services to taxonomists for standard genome sequencing and annotation.</title>
        <authorList>
            <consortium name="The Broad Institute Genomics Platform"/>
            <consortium name="The Broad Institute Genome Sequencing Center for Infectious Disease"/>
            <person name="Wu L."/>
            <person name="Ma J."/>
        </authorList>
    </citation>
    <scope>NUCLEOTIDE SEQUENCE [LARGE SCALE GENOMIC DNA]</scope>
    <source>
        <strain evidence="4">KCTC 42498</strain>
    </source>
</reference>
<organism evidence="3 4">
    <name type="scientific">Pontibacter locisalis</name>
    <dbReference type="NCBI Taxonomy" id="1719035"/>
    <lineage>
        <taxon>Bacteria</taxon>
        <taxon>Pseudomonadati</taxon>
        <taxon>Bacteroidota</taxon>
        <taxon>Cytophagia</taxon>
        <taxon>Cytophagales</taxon>
        <taxon>Hymenobacteraceae</taxon>
        <taxon>Pontibacter</taxon>
    </lineage>
</organism>
<dbReference type="Gene3D" id="3.40.50.1820">
    <property type="entry name" value="alpha/beta hydrolase"/>
    <property type="match status" value="1"/>
</dbReference>
<dbReference type="GO" id="GO:0016787">
    <property type="term" value="F:hydrolase activity"/>
    <property type="evidence" value="ECO:0007669"/>
    <property type="project" value="UniProtKB-KW"/>
</dbReference>
<keyword evidence="1 3" id="KW-0378">Hydrolase</keyword>
<dbReference type="InterPro" id="IPR013094">
    <property type="entry name" value="AB_hydrolase_3"/>
</dbReference>
<evidence type="ECO:0000313" key="3">
    <source>
        <dbReference type="EMBL" id="MFD2515974.1"/>
    </source>
</evidence>